<accession>A0A3G2E6P7</accession>
<evidence type="ECO:0000313" key="10">
    <source>
        <dbReference type="Proteomes" id="UP000279594"/>
    </source>
</evidence>
<evidence type="ECO:0000256" key="4">
    <source>
        <dbReference type="ARBA" id="ARBA00022982"/>
    </source>
</evidence>
<feature type="binding site" description="covalent" evidence="6">
    <location>
        <position position="136"/>
    </location>
    <ligand>
        <name>heme c</name>
        <dbReference type="ChEBI" id="CHEBI:61717"/>
    </ligand>
</feature>
<keyword evidence="3 6" id="KW-0479">Metal-binding</keyword>
<dbReference type="Gene3D" id="1.10.760.10">
    <property type="entry name" value="Cytochrome c-like domain"/>
    <property type="match status" value="2"/>
</dbReference>
<reference evidence="9 10" key="1">
    <citation type="submission" date="2018-10" db="EMBL/GenBank/DDBJ databases">
        <title>Effects of UV and annual dynamics of microbial communities in freshwater RAS systems.</title>
        <authorList>
            <person name="Bekkelund A.K."/>
            <person name="Hansen B.R."/>
            <person name="Stokken H."/>
            <person name="Eriksen B.F."/>
            <person name="Kashulin N.A."/>
        </authorList>
    </citation>
    <scope>NUCLEOTIDE SEQUENCE [LARGE SCALE GENOMIC DNA]</scope>
    <source>
        <strain evidence="9 10">BHSEK</strain>
    </source>
</reference>
<keyword evidence="10" id="KW-1185">Reference proteome</keyword>
<feature type="binding site" description="covalent" evidence="6">
    <location>
        <position position="184"/>
    </location>
    <ligand>
        <name>heme c</name>
        <dbReference type="ChEBI" id="CHEBI:61717"/>
    </ligand>
</feature>
<keyword evidence="7" id="KW-0732">Signal</keyword>
<dbReference type="RefSeq" id="WP_121668967.1">
    <property type="nucleotide sequence ID" value="NZ_CP033019.1"/>
</dbReference>
<dbReference type="Pfam" id="PF13442">
    <property type="entry name" value="Cytochrome_CBB3"/>
    <property type="match status" value="1"/>
</dbReference>
<evidence type="ECO:0000259" key="8">
    <source>
        <dbReference type="PROSITE" id="PS51007"/>
    </source>
</evidence>
<dbReference type="Pfam" id="PF00034">
    <property type="entry name" value="Cytochrom_C"/>
    <property type="match status" value="1"/>
</dbReference>
<feature type="binding site" description="covalent" evidence="6">
    <location>
        <position position="140"/>
    </location>
    <ligand>
        <name>heme c</name>
        <dbReference type="ChEBI" id="CHEBI:61717"/>
    </ligand>
</feature>
<feature type="domain" description="Cytochrome c" evidence="8">
    <location>
        <begin position="119"/>
        <end position="205"/>
    </location>
</feature>
<proteinExistence type="predicted"/>
<dbReference type="EMBL" id="CP033019">
    <property type="protein sequence ID" value="AYM75694.1"/>
    <property type="molecule type" value="Genomic_DNA"/>
</dbReference>
<dbReference type="Proteomes" id="UP000279594">
    <property type="component" value="Chromosome"/>
</dbReference>
<organism evidence="9 10">
    <name type="scientific">Janthinobacterium agaricidamnosum</name>
    <dbReference type="NCBI Taxonomy" id="55508"/>
    <lineage>
        <taxon>Bacteria</taxon>
        <taxon>Pseudomonadati</taxon>
        <taxon>Pseudomonadota</taxon>
        <taxon>Betaproteobacteria</taxon>
        <taxon>Burkholderiales</taxon>
        <taxon>Oxalobacteraceae</taxon>
        <taxon>Janthinobacterium</taxon>
    </lineage>
</organism>
<keyword evidence="1" id="KW-0813">Transport</keyword>
<dbReference type="GO" id="GO:0005506">
    <property type="term" value="F:iron ion binding"/>
    <property type="evidence" value="ECO:0007669"/>
    <property type="project" value="InterPro"/>
</dbReference>
<feature type="chain" id="PRO_5018332447" evidence="7">
    <location>
        <begin position="21"/>
        <end position="205"/>
    </location>
</feature>
<dbReference type="PRINTS" id="PR00606">
    <property type="entry name" value="CYTCHROMECID"/>
</dbReference>
<protein>
    <submittedName>
        <fullName evidence="9">Cytochrome C552</fullName>
    </submittedName>
</protein>
<dbReference type="InterPro" id="IPR009056">
    <property type="entry name" value="Cyt_c-like_dom"/>
</dbReference>
<gene>
    <name evidence="9" type="ORF">D9M09_07645</name>
</gene>
<dbReference type="InterPro" id="IPR002324">
    <property type="entry name" value="Cyt_c_ID"/>
</dbReference>
<evidence type="ECO:0000256" key="3">
    <source>
        <dbReference type="ARBA" id="ARBA00022723"/>
    </source>
</evidence>
<dbReference type="InterPro" id="IPR036909">
    <property type="entry name" value="Cyt_c-like_dom_sf"/>
</dbReference>
<evidence type="ECO:0000313" key="9">
    <source>
        <dbReference type="EMBL" id="AYM75694.1"/>
    </source>
</evidence>
<feature type="signal peptide" evidence="7">
    <location>
        <begin position="1"/>
        <end position="20"/>
    </location>
</feature>
<comment type="PTM">
    <text evidence="6">Binds 1 heme c group covalently per subunit.</text>
</comment>
<keyword evidence="5 6" id="KW-0408">Iron</keyword>
<evidence type="ECO:0000256" key="5">
    <source>
        <dbReference type="ARBA" id="ARBA00023004"/>
    </source>
</evidence>
<keyword evidence="4" id="KW-0249">Electron transport</keyword>
<evidence type="ECO:0000256" key="2">
    <source>
        <dbReference type="ARBA" id="ARBA00022617"/>
    </source>
</evidence>
<evidence type="ECO:0000256" key="6">
    <source>
        <dbReference type="PIRSR" id="PIRSR602324-1"/>
    </source>
</evidence>
<name>A0A3G2E6P7_9BURK</name>
<evidence type="ECO:0000256" key="1">
    <source>
        <dbReference type="ARBA" id="ARBA00022448"/>
    </source>
</evidence>
<sequence>MLIRTLATAVALMLAGSAGALEIHLPPETAAYKPSELPGYQLVQRNCMTCHAAQYASSQPPASPRAYWEATVKKMKKPFGAQFDDADMPAMVDYLVKTYGAERGAAAPAAAVKPAAAAVPAASGKDVKTLLAANGCMACHALDQKVVGPGFAEVAARYKGQDSVAAVAANIRNGGAGKWGPVPMPPFSQLSVADAATLAKYVLSR</sequence>
<dbReference type="AlphaFoldDB" id="A0A3G2E6P7"/>
<dbReference type="GO" id="GO:0009055">
    <property type="term" value="F:electron transfer activity"/>
    <property type="evidence" value="ECO:0007669"/>
    <property type="project" value="InterPro"/>
</dbReference>
<dbReference type="GO" id="GO:0020037">
    <property type="term" value="F:heme binding"/>
    <property type="evidence" value="ECO:0007669"/>
    <property type="project" value="InterPro"/>
</dbReference>
<keyword evidence="2 6" id="KW-0349">Heme</keyword>
<dbReference type="PROSITE" id="PS51007">
    <property type="entry name" value="CYTC"/>
    <property type="match status" value="1"/>
</dbReference>
<evidence type="ECO:0000256" key="7">
    <source>
        <dbReference type="SAM" id="SignalP"/>
    </source>
</evidence>
<dbReference type="SUPFAM" id="SSF46626">
    <property type="entry name" value="Cytochrome c"/>
    <property type="match status" value="2"/>
</dbReference>